<gene>
    <name evidence="2" type="ordered locus">MTR_1g096890</name>
</gene>
<proteinExistence type="predicted"/>
<dbReference type="InterPro" id="IPR036047">
    <property type="entry name" value="F-box-like_dom_sf"/>
</dbReference>
<dbReference type="PANTHER" id="PTHR47712:SF1">
    <property type="entry name" value="OS09G0555300 PROTEIN"/>
    <property type="match status" value="1"/>
</dbReference>
<evidence type="ECO:0000313" key="3">
    <source>
        <dbReference type="EnsemblPlants" id="KEH43583"/>
    </source>
</evidence>
<dbReference type="EMBL" id="CM001217">
    <property type="protein sequence ID" value="KEH43583.1"/>
    <property type="molecule type" value="Genomic_DNA"/>
</dbReference>
<dbReference type="SUPFAM" id="SSF81383">
    <property type="entry name" value="F-box domain"/>
    <property type="match status" value="1"/>
</dbReference>
<dbReference type="HOGENOM" id="CLU_1646213_0_0_1"/>
<keyword evidence="4" id="KW-1185">Reference proteome</keyword>
<dbReference type="Proteomes" id="UP000002051">
    <property type="component" value="Unassembled WGS sequence"/>
</dbReference>
<evidence type="ECO:0000313" key="2">
    <source>
        <dbReference type="EMBL" id="KEH43583.1"/>
    </source>
</evidence>
<reference evidence="2 4" key="1">
    <citation type="journal article" date="2011" name="Nature">
        <title>The Medicago genome provides insight into the evolution of rhizobial symbioses.</title>
        <authorList>
            <person name="Young N.D."/>
            <person name="Debelle F."/>
            <person name="Oldroyd G.E."/>
            <person name="Geurts R."/>
            <person name="Cannon S.B."/>
            <person name="Udvardi M.K."/>
            <person name="Benedito V.A."/>
            <person name="Mayer K.F."/>
            <person name="Gouzy J."/>
            <person name="Schoof H."/>
            <person name="Van de Peer Y."/>
            <person name="Proost S."/>
            <person name="Cook D.R."/>
            <person name="Meyers B.C."/>
            <person name="Spannagl M."/>
            <person name="Cheung F."/>
            <person name="De Mita S."/>
            <person name="Krishnakumar V."/>
            <person name="Gundlach H."/>
            <person name="Zhou S."/>
            <person name="Mudge J."/>
            <person name="Bharti A.K."/>
            <person name="Murray J.D."/>
            <person name="Naoumkina M.A."/>
            <person name="Rosen B."/>
            <person name="Silverstein K.A."/>
            <person name="Tang H."/>
            <person name="Rombauts S."/>
            <person name="Zhao P.X."/>
            <person name="Zhou P."/>
            <person name="Barbe V."/>
            <person name="Bardou P."/>
            <person name="Bechner M."/>
            <person name="Bellec A."/>
            <person name="Berger A."/>
            <person name="Berges H."/>
            <person name="Bidwell S."/>
            <person name="Bisseling T."/>
            <person name="Choisne N."/>
            <person name="Couloux A."/>
            <person name="Denny R."/>
            <person name="Deshpande S."/>
            <person name="Dai X."/>
            <person name="Doyle J.J."/>
            <person name="Dudez A.M."/>
            <person name="Farmer A.D."/>
            <person name="Fouteau S."/>
            <person name="Franken C."/>
            <person name="Gibelin C."/>
            <person name="Gish J."/>
            <person name="Goldstein S."/>
            <person name="Gonzalez A.J."/>
            <person name="Green P.J."/>
            <person name="Hallab A."/>
            <person name="Hartog M."/>
            <person name="Hua A."/>
            <person name="Humphray S.J."/>
            <person name="Jeong D.H."/>
            <person name="Jing Y."/>
            <person name="Jocker A."/>
            <person name="Kenton S.M."/>
            <person name="Kim D.J."/>
            <person name="Klee K."/>
            <person name="Lai H."/>
            <person name="Lang C."/>
            <person name="Lin S."/>
            <person name="Macmil S.L."/>
            <person name="Magdelenat G."/>
            <person name="Matthews L."/>
            <person name="McCorrison J."/>
            <person name="Monaghan E.L."/>
            <person name="Mun J.H."/>
            <person name="Najar F.Z."/>
            <person name="Nicholson C."/>
            <person name="Noirot C."/>
            <person name="O'Bleness M."/>
            <person name="Paule C.R."/>
            <person name="Poulain J."/>
            <person name="Prion F."/>
            <person name="Qin B."/>
            <person name="Qu C."/>
            <person name="Retzel E.F."/>
            <person name="Riddle C."/>
            <person name="Sallet E."/>
            <person name="Samain S."/>
            <person name="Samson N."/>
            <person name="Sanders I."/>
            <person name="Saurat O."/>
            <person name="Scarpelli C."/>
            <person name="Schiex T."/>
            <person name="Segurens B."/>
            <person name="Severin A.J."/>
            <person name="Sherrier D.J."/>
            <person name="Shi R."/>
            <person name="Sims S."/>
            <person name="Singer S.R."/>
            <person name="Sinharoy S."/>
            <person name="Sterck L."/>
            <person name="Viollet A."/>
            <person name="Wang B.B."/>
            <person name="Wang K."/>
            <person name="Wang M."/>
            <person name="Wang X."/>
            <person name="Warfsmann J."/>
            <person name="Weissenbach J."/>
            <person name="White D.D."/>
            <person name="White J.D."/>
            <person name="Wiley G.B."/>
            <person name="Wincker P."/>
            <person name="Xing Y."/>
            <person name="Yang L."/>
            <person name="Yao Z."/>
            <person name="Ying F."/>
            <person name="Zhai J."/>
            <person name="Zhou L."/>
            <person name="Zuber A."/>
            <person name="Denarie J."/>
            <person name="Dixon R.A."/>
            <person name="May G.D."/>
            <person name="Schwartz D.C."/>
            <person name="Rogers J."/>
            <person name="Quetier F."/>
            <person name="Town C.D."/>
            <person name="Roe B.A."/>
        </authorList>
    </citation>
    <scope>NUCLEOTIDE SEQUENCE [LARGE SCALE GENOMIC DNA]</scope>
    <source>
        <strain evidence="2">A17</strain>
        <strain evidence="3 4">cv. Jemalong A17</strain>
    </source>
</reference>
<protein>
    <submittedName>
        <fullName evidence="2">F-box/kelch-repeat plant protein</fullName>
    </submittedName>
</protein>
<reference evidence="2 4" key="2">
    <citation type="journal article" date="2014" name="BMC Genomics">
        <title>An improved genome release (version Mt4.0) for the model legume Medicago truncatula.</title>
        <authorList>
            <person name="Tang H."/>
            <person name="Krishnakumar V."/>
            <person name="Bidwell S."/>
            <person name="Rosen B."/>
            <person name="Chan A."/>
            <person name="Zhou S."/>
            <person name="Gentzbittel L."/>
            <person name="Childs K.L."/>
            <person name="Yandell M."/>
            <person name="Gundlach H."/>
            <person name="Mayer K.F."/>
            <person name="Schwartz D.C."/>
            <person name="Town C.D."/>
        </authorList>
    </citation>
    <scope>GENOME REANNOTATION</scope>
    <source>
        <strain evidence="2">A17</strain>
        <strain evidence="3 4">cv. Jemalong A17</strain>
    </source>
</reference>
<accession>A0A072VQ87</accession>
<dbReference type="Pfam" id="PF00646">
    <property type="entry name" value="F-box"/>
    <property type="match status" value="1"/>
</dbReference>
<name>A0A072VQ87_MEDTR</name>
<organism evidence="2 4">
    <name type="scientific">Medicago truncatula</name>
    <name type="common">Barrel medic</name>
    <name type="synonym">Medicago tribuloides</name>
    <dbReference type="NCBI Taxonomy" id="3880"/>
    <lineage>
        <taxon>Eukaryota</taxon>
        <taxon>Viridiplantae</taxon>
        <taxon>Streptophyta</taxon>
        <taxon>Embryophyta</taxon>
        <taxon>Tracheophyta</taxon>
        <taxon>Spermatophyta</taxon>
        <taxon>Magnoliopsida</taxon>
        <taxon>eudicotyledons</taxon>
        <taxon>Gunneridae</taxon>
        <taxon>Pentapetalae</taxon>
        <taxon>rosids</taxon>
        <taxon>fabids</taxon>
        <taxon>Fabales</taxon>
        <taxon>Fabaceae</taxon>
        <taxon>Papilionoideae</taxon>
        <taxon>50 kb inversion clade</taxon>
        <taxon>NPAAA clade</taxon>
        <taxon>Hologalegina</taxon>
        <taxon>IRL clade</taxon>
        <taxon>Trifolieae</taxon>
        <taxon>Medicago</taxon>
    </lineage>
</organism>
<dbReference type="InterPro" id="IPR001810">
    <property type="entry name" value="F-box_dom"/>
</dbReference>
<evidence type="ECO:0000313" key="4">
    <source>
        <dbReference type="Proteomes" id="UP000002051"/>
    </source>
</evidence>
<dbReference type="STRING" id="3880.A0A072VQ87"/>
<dbReference type="EnsemblPlants" id="KEH43583">
    <property type="protein sequence ID" value="KEH43583"/>
    <property type="gene ID" value="MTR_1g096890"/>
</dbReference>
<feature type="domain" description="F-box" evidence="1">
    <location>
        <begin position="104"/>
        <end position="144"/>
    </location>
</feature>
<dbReference type="SMART" id="SM00256">
    <property type="entry name" value="FBOX"/>
    <property type="match status" value="1"/>
</dbReference>
<dbReference type="AlphaFoldDB" id="A0A072VQ87"/>
<reference evidence="3" key="3">
    <citation type="submission" date="2015-04" db="UniProtKB">
        <authorList>
            <consortium name="EnsemblPlants"/>
        </authorList>
    </citation>
    <scope>IDENTIFICATION</scope>
    <source>
        <strain evidence="3">cv. Jemalong A17</strain>
    </source>
</reference>
<dbReference type="PANTHER" id="PTHR47712">
    <property type="entry name" value="OS09G0555300 PROTEIN"/>
    <property type="match status" value="1"/>
</dbReference>
<evidence type="ECO:0000259" key="1">
    <source>
        <dbReference type="SMART" id="SM00256"/>
    </source>
</evidence>
<sequence length="161" mass="18363">MKSRAELGMLKGRVELGMLKGRAALSMLKSPAELAMLKGRVELSMLKGRAELSMLKGRADPKDEVEETSVGRFFSCGFGVKERFWNRQQNTEKSIEVKSEIFLLPDGILEMCLDRVACESLDNARLVCKKWSSLITIAKVLQKKKEYRYQNLWFFVFGTCL</sequence>